<dbReference type="eggNOG" id="COG0534">
    <property type="taxonomic scope" value="Bacteria"/>
</dbReference>
<feature type="transmembrane region" description="Helical" evidence="13">
    <location>
        <begin position="133"/>
        <end position="150"/>
    </location>
</feature>
<dbReference type="EMBL" id="AEEH01000050">
    <property type="protein sequence ID" value="EFM24592.1"/>
    <property type="molecule type" value="Genomic_DNA"/>
</dbReference>
<keyword evidence="11 13" id="KW-0472">Membrane</keyword>
<evidence type="ECO:0000256" key="2">
    <source>
        <dbReference type="ARBA" id="ARBA00004651"/>
    </source>
</evidence>
<evidence type="ECO:0000256" key="8">
    <source>
        <dbReference type="ARBA" id="ARBA00022692"/>
    </source>
</evidence>
<evidence type="ECO:0000256" key="11">
    <source>
        <dbReference type="ARBA" id="ARBA00023136"/>
    </source>
</evidence>
<evidence type="ECO:0000256" key="10">
    <source>
        <dbReference type="ARBA" id="ARBA00023065"/>
    </source>
</evidence>
<dbReference type="InterPro" id="IPR050222">
    <property type="entry name" value="MATE_MdtK"/>
</dbReference>
<name>E0NNI9_9FIRM</name>
<dbReference type="NCBIfam" id="TIGR00797">
    <property type="entry name" value="matE"/>
    <property type="match status" value="1"/>
</dbReference>
<feature type="transmembrane region" description="Helical" evidence="13">
    <location>
        <begin position="91"/>
        <end position="113"/>
    </location>
</feature>
<comment type="function">
    <text evidence="1">Multidrug efflux pump.</text>
</comment>
<dbReference type="RefSeq" id="WP_008902503.1">
    <property type="nucleotide sequence ID" value="NZ_GL397071.1"/>
</dbReference>
<organism evidence="14 15">
    <name type="scientific">Peptoniphilus duerdenii ATCC BAA-1640</name>
    <dbReference type="NCBI Taxonomy" id="862517"/>
    <lineage>
        <taxon>Bacteria</taxon>
        <taxon>Bacillati</taxon>
        <taxon>Bacillota</taxon>
        <taxon>Tissierellia</taxon>
        <taxon>Tissierellales</taxon>
        <taxon>Peptoniphilaceae</taxon>
        <taxon>Peptoniphilus</taxon>
    </lineage>
</organism>
<comment type="similarity">
    <text evidence="3">Belongs to the multi antimicrobial extrusion (MATE) (TC 2.A.66.1) family.</text>
</comment>
<dbReference type="Pfam" id="PF01554">
    <property type="entry name" value="MatE"/>
    <property type="match status" value="2"/>
</dbReference>
<dbReference type="GO" id="GO:0015297">
    <property type="term" value="F:antiporter activity"/>
    <property type="evidence" value="ECO:0007669"/>
    <property type="project" value="UniProtKB-KW"/>
</dbReference>
<accession>E0NNI9</accession>
<evidence type="ECO:0000256" key="4">
    <source>
        <dbReference type="ARBA" id="ARBA00020268"/>
    </source>
</evidence>
<dbReference type="PANTHER" id="PTHR43298:SF2">
    <property type="entry name" value="FMN_FAD EXPORTER YEEO-RELATED"/>
    <property type="match status" value="1"/>
</dbReference>
<gene>
    <name evidence="14" type="ORF">HMPREF9225_1728</name>
</gene>
<evidence type="ECO:0000256" key="13">
    <source>
        <dbReference type="SAM" id="Phobius"/>
    </source>
</evidence>
<evidence type="ECO:0000313" key="15">
    <source>
        <dbReference type="Proteomes" id="UP000003280"/>
    </source>
</evidence>
<dbReference type="PIRSF" id="PIRSF006603">
    <property type="entry name" value="DinF"/>
    <property type="match status" value="1"/>
</dbReference>
<dbReference type="InterPro" id="IPR048279">
    <property type="entry name" value="MdtK-like"/>
</dbReference>
<keyword evidence="15" id="KW-1185">Reference proteome</keyword>
<feature type="transmembrane region" description="Helical" evidence="13">
    <location>
        <begin position="162"/>
        <end position="182"/>
    </location>
</feature>
<feature type="transmembrane region" description="Helical" evidence="13">
    <location>
        <begin position="21"/>
        <end position="46"/>
    </location>
</feature>
<evidence type="ECO:0000256" key="6">
    <source>
        <dbReference type="ARBA" id="ARBA00022449"/>
    </source>
</evidence>
<feature type="transmembrane region" description="Helical" evidence="13">
    <location>
        <begin position="360"/>
        <end position="378"/>
    </location>
</feature>
<keyword evidence="7" id="KW-1003">Cell membrane</keyword>
<dbReference type="Proteomes" id="UP000003280">
    <property type="component" value="Unassembled WGS sequence"/>
</dbReference>
<dbReference type="PANTHER" id="PTHR43298">
    <property type="entry name" value="MULTIDRUG RESISTANCE PROTEIN NORM-RELATED"/>
    <property type="match status" value="1"/>
</dbReference>
<dbReference type="AlphaFoldDB" id="E0NNI9"/>
<keyword evidence="9 13" id="KW-1133">Transmembrane helix</keyword>
<dbReference type="GO" id="GO:0005886">
    <property type="term" value="C:plasma membrane"/>
    <property type="evidence" value="ECO:0007669"/>
    <property type="project" value="UniProtKB-SubCell"/>
</dbReference>
<evidence type="ECO:0000256" key="9">
    <source>
        <dbReference type="ARBA" id="ARBA00022989"/>
    </source>
</evidence>
<dbReference type="GO" id="GO:0006811">
    <property type="term" value="P:monoatomic ion transport"/>
    <property type="evidence" value="ECO:0007669"/>
    <property type="project" value="UniProtKB-KW"/>
</dbReference>
<comment type="caution">
    <text evidence="14">The sequence shown here is derived from an EMBL/GenBank/DDBJ whole genome shotgun (WGS) entry which is preliminary data.</text>
</comment>
<evidence type="ECO:0000256" key="3">
    <source>
        <dbReference type="ARBA" id="ARBA00010199"/>
    </source>
</evidence>
<evidence type="ECO:0000256" key="1">
    <source>
        <dbReference type="ARBA" id="ARBA00003408"/>
    </source>
</evidence>
<keyword evidence="5" id="KW-0813">Transport</keyword>
<evidence type="ECO:0000256" key="5">
    <source>
        <dbReference type="ARBA" id="ARBA00022448"/>
    </source>
</evidence>
<comment type="subcellular location">
    <subcellularLocation>
        <location evidence="2">Cell membrane</location>
        <topology evidence="2">Multi-pass membrane protein</topology>
    </subcellularLocation>
</comment>
<evidence type="ECO:0000313" key="14">
    <source>
        <dbReference type="EMBL" id="EFM24592.1"/>
    </source>
</evidence>
<feature type="transmembrane region" description="Helical" evidence="13">
    <location>
        <begin position="321"/>
        <end position="340"/>
    </location>
</feature>
<sequence length="450" mass="48739">MKVKKSEISYYKRAIKTAWPAVLESFFIALTGLVDTLMVSTLGTSAVSAVGLTTQPKFIGLTTFFSICVAVSAIVARRYGEKNKKSANETLLTALFVSVILCVFITGAILKYSDPIIRISGSNADTHQIAKEYLDIVMGFSIFSIISMTINAAQRGSGNTKIAFTTNLVSNLVNVVFNYLLIGGNYGFPALGVKGAAIATVLGTVVAMIMSIRSLFVKSSFVRIDYIIKNKIKPTFKTAKSIANFGINMFLEMNAMRVGFLATSLIAARLGTDAFAAHNVGMQLLSIGFAFADGMQVAAVALAGSSLGAGRKEDAKLYGHICQRIGFGISVTLSLILLVFSKEIFKLFFTDETVLEYGVLISRFVTVIVMAQISQIIYAGCLRAGGDVKYTLFASLISVTFIRTIVTYVLTIPLSMGLMGIWIGVLSDQASRYVFMSTRFKKGQWVEIKI</sequence>
<dbReference type="InterPro" id="IPR002528">
    <property type="entry name" value="MATE_fam"/>
</dbReference>
<dbReference type="CDD" id="cd13137">
    <property type="entry name" value="MATE_NorM_like"/>
    <property type="match status" value="1"/>
</dbReference>
<evidence type="ECO:0000256" key="7">
    <source>
        <dbReference type="ARBA" id="ARBA00022475"/>
    </source>
</evidence>
<proteinExistence type="inferred from homology"/>
<feature type="transmembrane region" description="Helical" evidence="13">
    <location>
        <begin position="188"/>
        <end position="210"/>
    </location>
</feature>
<evidence type="ECO:0000256" key="12">
    <source>
        <dbReference type="ARBA" id="ARBA00031636"/>
    </source>
</evidence>
<keyword evidence="8 13" id="KW-0812">Transmembrane</keyword>
<feature type="transmembrane region" description="Helical" evidence="13">
    <location>
        <begin position="284"/>
        <end position="309"/>
    </location>
</feature>
<reference evidence="14 15" key="1">
    <citation type="submission" date="2010-07" db="EMBL/GenBank/DDBJ databases">
        <authorList>
            <person name="Muzny D."/>
            <person name="Qin X."/>
            <person name="Deng J."/>
            <person name="Jiang H."/>
            <person name="Liu Y."/>
            <person name="Qu J."/>
            <person name="Song X.-Z."/>
            <person name="Zhang L."/>
            <person name="Thornton R."/>
            <person name="Coyle M."/>
            <person name="Francisco L."/>
            <person name="Jackson L."/>
            <person name="Javaid M."/>
            <person name="Korchina V."/>
            <person name="Kovar C."/>
            <person name="Mata R."/>
            <person name="Mathew T."/>
            <person name="Ngo R."/>
            <person name="Nguyen L."/>
            <person name="Nguyen N."/>
            <person name="Okwuonu G."/>
            <person name="Ongeri F."/>
            <person name="Pham C."/>
            <person name="Simmons D."/>
            <person name="Wilczek-Boney K."/>
            <person name="Hale W."/>
            <person name="Jakkamsetti A."/>
            <person name="Pham P."/>
            <person name="Ruth R."/>
            <person name="San Lucas F."/>
            <person name="Warren J."/>
            <person name="Zhang J."/>
            <person name="Zhao Z."/>
            <person name="Zhou C."/>
            <person name="Zhu D."/>
            <person name="Lee S."/>
            <person name="Bess C."/>
            <person name="Blankenburg K."/>
            <person name="Forbes L."/>
            <person name="Fu Q."/>
            <person name="Gubbala S."/>
            <person name="Hirani K."/>
            <person name="Jayaseelan J.C."/>
            <person name="Lara F."/>
            <person name="Munidasa M."/>
            <person name="Palculict T."/>
            <person name="Patil S."/>
            <person name="Pu L.-L."/>
            <person name="Saada N."/>
            <person name="Tang L."/>
            <person name="Weissenberger G."/>
            <person name="Zhu Y."/>
            <person name="Hemphill L."/>
            <person name="Shang Y."/>
            <person name="Youmans B."/>
            <person name="Ayvaz T."/>
            <person name="Ross M."/>
            <person name="Santibanez J."/>
            <person name="Aqrawi P."/>
            <person name="Gross S."/>
            <person name="Joshi V."/>
            <person name="Fowler G."/>
            <person name="Nazareth L."/>
            <person name="Reid J."/>
            <person name="Worley K."/>
            <person name="Petrosino J."/>
            <person name="Highlander S."/>
            <person name="Gibbs R."/>
        </authorList>
    </citation>
    <scope>NUCLEOTIDE SEQUENCE [LARGE SCALE GENOMIC DNA]</scope>
    <source>
        <strain evidence="14 15">ATCC BAA-1640</strain>
    </source>
</reference>
<dbReference type="HOGENOM" id="CLU_012893_5_3_9"/>
<keyword evidence="6" id="KW-0050">Antiport</keyword>
<keyword evidence="10" id="KW-0406">Ion transport</keyword>
<feature type="transmembrane region" description="Helical" evidence="13">
    <location>
        <begin position="58"/>
        <end position="79"/>
    </location>
</feature>
<dbReference type="GO" id="GO:0042910">
    <property type="term" value="F:xenobiotic transmembrane transporter activity"/>
    <property type="evidence" value="ECO:0007669"/>
    <property type="project" value="InterPro"/>
</dbReference>
<protein>
    <recommendedName>
        <fullName evidence="4">Probable multidrug resistance protein NorM</fullName>
    </recommendedName>
    <alternativeName>
        <fullName evidence="12">Multidrug-efflux transporter</fullName>
    </alternativeName>
</protein>
<dbReference type="STRING" id="862517.HMPREF9225_1728"/>